<evidence type="ECO:0000313" key="14">
    <source>
        <dbReference type="Proteomes" id="UP001161064"/>
    </source>
</evidence>
<dbReference type="InterPro" id="IPR003780">
    <property type="entry name" value="COX15/CtaA_fam"/>
</dbReference>
<keyword evidence="7 12" id="KW-0408">Iron</keyword>
<evidence type="ECO:0000256" key="10">
    <source>
        <dbReference type="ARBA" id="ARBA00044501"/>
    </source>
</evidence>
<keyword evidence="5 12" id="KW-1133">Transmembrane helix</keyword>
<keyword evidence="3 12" id="KW-0812">Transmembrane</keyword>
<dbReference type="Pfam" id="PF02628">
    <property type="entry name" value="COX15-CtaA"/>
    <property type="match status" value="1"/>
</dbReference>
<reference evidence="13" key="2">
    <citation type="journal article" date="2023" name="ISME Commun">
        <title>Characterization of a bloom-associated alphaproteobacterial lineage, 'Candidatus Phycosocius': insights into freshwater algal-bacterial interactions.</title>
        <authorList>
            <person name="Tanabe Y."/>
            <person name="Yamaguchi H."/>
            <person name="Yoshida M."/>
            <person name="Kai A."/>
            <person name="Okazaki Y."/>
        </authorList>
    </citation>
    <scope>NUCLEOTIDE SEQUENCE</scope>
    <source>
        <strain evidence="13">BOTRYCO-1</strain>
    </source>
</reference>
<dbReference type="EMBL" id="BPFZ01000021">
    <property type="protein sequence ID" value="GIU68102.1"/>
    <property type="molecule type" value="Genomic_DNA"/>
</dbReference>
<evidence type="ECO:0000256" key="2">
    <source>
        <dbReference type="ARBA" id="ARBA00004141"/>
    </source>
</evidence>
<evidence type="ECO:0000256" key="12">
    <source>
        <dbReference type="HAMAP-Rule" id="MF_01665"/>
    </source>
</evidence>
<evidence type="ECO:0000256" key="9">
    <source>
        <dbReference type="ARBA" id="ARBA00023136"/>
    </source>
</evidence>
<feature type="transmembrane region" description="Helical" evidence="12">
    <location>
        <begin position="28"/>
        <end position="48"/>
    </location>
</feature>
<protein>
    <recommendedName>
        <fullName evidence="12">Heme A synthase</fullName>
        <shortName evidence="12">HAS</shortName>
        <ecNumber evidence="12">1.17.99.9</ecNumber>
    </recommendedName>
    <alternativeName>
        <fullName evidence="12">Cytochrome aa3-controlling protein</fullName>
    </alternativeName>
</protein>
<proteinExistence type="inferred from homology"/>
<dbReference type="InterPro" id="IPR023754">
    <property type="entry name" value="HemeA_Synthase_type2"/>
</dbReference>
<organism evidence="13 14">
    <name type="scientific">Candidatus Phycosocius spiralis</name>
    <dbReference type="NCBI Taxonomy" id="2815099"/>
    <lineage>
        <taxon>Bacteria</taxon>
        <taxon>Pseudomonadati</taxon>
        <taxon>Pseudomonadota</taxon>
        <taxon>Alphaproteobacteria</taxon>
        <taxon>Caulobacterales</taxon>
        <taxon>Caulobacterales incertae sedis</taxon>
        <taxon>Candidatus Phycosocius</taxon>
    </lineage>
</organism>
<feature type="transmembrane region" description="Helical" evidence="12">
    <location>
        <begin position="275"/>
        <end position="293"/>
    </location>
</feature>
<comment type="pathway">
    <text evidence="10 12">Porphyrin-containing compound metabolism; heme A biosynthesis; heme A from heme O: step 1/1.</text>
</comment>
<dbReference type="PANTHER" id="PTHR23289">
    <property type="entry name" value="CYTOCHROME C OXIDASE ASSEMBLY PROTEIN COX15"/>
    <property type="match status" value="1"/>
</dbReference>
<dbReference type="EC" id="1.17.99.9" evidence="12"/>
<accession>A0ABQ4PYJ7</accession>
<comment type="cofactor">
    <cofactor evidence="1 12">
        <name>heme b</name>
        <dbReference type="ChEBI" id="CHEBI:60344"/>
    </cofactor>
</comment>
<evidence type="ECO:0000256" key="11">
    <source>
        <dbReference type="ARBA" id="ARBA00048044"/>
    </source>
</evidence>
<feature type="transmembrane region" description="Helical" evidence="12">
    <location>
        <begin position="142"/>
        <end position="161"/>
    </location>
</feature>
<dbReference type="Proteomes" id="UP001161064">
    <property type="component" value="Unassembled WGS sequence"/>
</dbReference>
<feature type="transmembrane region" description="Helical" evidence="12">
    <location>
        <begin position="113"/>
        <end position="135"/>
    </location>
</feature>
<evidence type="ECO:0000256" key="7">
    <source>
        <dbReference type="ARBA" id="ARBA00023004"/>
    </source>
</evidence>
<feature type="transmembrane region" description="Helical" evidence="12">
    <location>
        <begin position="181"/>
        <end position="199"/>
    </location>
</feature>
<evidence type="ECO:0000256" key="5">
    <source>
        <dbReference type="ARBA" id="ARBA00022989"/>
    </source>
</evidence>
<name>A0ABQ4PYJ7_9PROT</name>
<evidence type="ECO:0000256" key="6">
    <source>
        <dbReference type="ARBA" id="ARBA00023002"/>
    </source>
</evidence>
<reference evidence="13" key="1">
    <citation type="submission" date="2021-05" db="EMBL/GenBank/DDBJ databases">
        <authorList>
            <person name="Tanabe Y."/>
        </authorList>
    </citation>
    <scope>NUCLEOTIDE SEQUENCE</scope>
    <source>
        <strain evidence="13">BOTRYCO-1</strain>
    </source>
</reference>
<keyword evidence="6 12" id="KW-0560">Oxidoreductase</keyword>
<comment type="subunit">
    <text evidence="12">Interacts with CtaB.</text>
</comment>
<keyword evidence="9 12" id="KW-0472">Membrane</keyword>
<evidence type="ECO:0000313" key="13">
    <source>
        <dbReference type="EMBL" id="GIU68102.1"/>
    </source>
</evidence>
<feature type="binding site" description="axial binding residue" evidence="12">
    <location>
        <position position="277"/>
    </location>
    <ligand>
        <name>heme</name>
        <dbReference type="ChEBI" id="CHEBI:30413"/>
    </ligand>
    <ligandPart>
        <name>Fe</name>
        <dbReference type="ChEBI" id="CHEBI:18248"/>
    </ligandPart>
</feature>
<dbReference type="HAMAP" id="MF_01665">
    <property type="entry name" value="HemeA_synth_type2"/>
    <property type="match status" value="1"/>
</dbReference>
<sequence length="375" mass="41937">MTTLKPVTSFQLGAINGQEHARLRDRKVGYWLLTIVALVLCMIIVGGATRLTDSGLSITHWSPIHGVIPPLNAKEWAAEFELYKKIPEYQLQNKGMSLTEFQFIFWWEWAHRLLGRVIGLAFGLPLIVFLAMGYIRKTMAPWLIAMLALGGLQGFIGWWMVSSGLSGDRLDVAAYRLATHLSMAFLLMSLTLWTALNLLAPRKIHEGDPQIAPWAIGFVLLLAFQIMLGAFVAGTDSGMIYNDWPTFDGGWFPKTYAALSPYWRNWVENAATIQFNHRIGAYSIGLCVFLLWLKTRRSKDRSVVAWGQVVALLVLFQIVLGIATLIGYRYWTPPHVNGVLLGISHQGLGAILFTSSMMLMRASIKPRPKAFSVAV</sequence>
<evidence type="ECO:0000256" key="3">
    <source>
        <dbReference type="ARBA" id="ARBA00022692"/>
    </source>
</evidence>
<gene>
    <name evidence="12 13" type="primary">ctaA</name>
    <name evidence="13" type="ORF">PsB1_2256</name>
</gene>
<keyword evidence="8 12" id="KW-0350">Heme biosynthesis</keyword>
<evidence type="ECO:0000256" key="1">
    <source>
        <dbReference type="ARBA" id="ARBA00001970"/>
    </source>
</evidence>
<comment type="catalytic activity">
    <reaction evidence="11">
        <text>Fe(II)-heme o + 2 A + H2O = Fe(II)-heme a + 2 AH2</text>
        <dbReference type="Rhea" id="RHEA:63388"/>
        <dbReference type="ChEBI" id="CHEBI:13193"/>
        <dbReference type="ChEBI" id="CHEBI:15377"/>
        <dbReference type="ChEBI" id="CHEBI:17499"/>
        <dbReference type="ChEBI" id="CHEBI:60530"/>
        <dbReference type="ChEBI" id="CHEBI:61715"/>
        <dbReference type="EC" id="1.17.99.9"/>
    </reaction>
    <physiologicalReaction direction="left-to-right" evidence="11">
        <dbReference type="Rhea" id="RHEA:63389"/>
    </physiologicalReaction>
</comment>
<feature type="transmembrane region" description="Helical" evidence="12">
    <location>
        <begin position="305"/>
        <end position="326"/>
    </location>
</feature>
<comment type="function">
    <text evidence="12">Catalyzes the conversion of heme O to heme A by two successive hydroxylations of the methyl group at C8. The first hydroxylation forms heme I, the second hydroxylation results in an unstable dihydroxymethyl group, which spontaneously dehydrates, resulting in the formyl group of heme A.</text>
</comment>
<feature type="transmembrane region" description="Helical" evidence="12">
    <location>
        <begin position="211"/>
        <end position="233"/>
    </location>
</feature>
<evidence type="ECO:0000256" key="4">
    <source>
        <dbReference type="ARBA" id="ARBA00022723"/>
    </source>
</evidence>
<comment type="caution">
    <text evidence="13">The sequence shown here is derived from an EMBL/GenBank/DDBJ whole genome shotgun (WGS) entry which is preliminary data.</text>
</comment>
<feature type="transmembrane region" description="Helical" evidence="12">
    <location>
        <begin position="338"/>
        <end position="359"/>
    </location>
</feature>
<comment type="subcellular location">
    <subcellularLocation>
        <location evidence="12">Cell membrane</location>
        <topology evidence="12">Multi-pass membrane protein</topology>
    </subcellularLocation>
    <subcellularLocation>
        <location evidence="2">Membrane</location>
        <topology evidence="2">Multi-pass membrane protein</topology>
    </subcellularLocation>
</comment>
<feature type="binding site" description="axial binding residue" evidence="12">
    <location>
        <position position="345"/>
    </location>
    <ligand>
        <name>heme</name>
        <dbReference type="ChEBI" id="CHEBI:30413"/>
    </ligand>
    <ligandPart>
        <name>Fe</name>
        <dbReference type="ChEBI" id="CHEBI:18248"/>
    </ligandPart>
</feature>
<dbReference type="PANTHER" id="PTHR23289:SF2">
    <property type="entry name" value="CYTOCHROME C OXIDASE ASSEMBLY PROTEIN COX15 HOMOLOG"/>
    <property type="match status" value="1"/>
</dbReference>
<comment type="similarity">
    <text evidence="12">Belongs to the COX15/CtaA family. Type 2 subfamily.</text>
</comment>
<keyword evidence="12" id="KW-1003">Cell membrane</keyword>
<keyword evidence="14" id="KW-1185">Reference proteome</keyword>
<keyword evidence="4 12" id="KW-0479">Metal-binding</keyword>
<evidence type="ECO:0000256" key="8">
    <source>
        <dbReference type="ARBA" id="ARBA00023133"/>
    </source>
</evidence>